<dbReference type="Pfam" id="PF03932">
    <property type="entry name" value="CutC"/>
    <property type="match status" value="1"/>
</dbReference>
<dbReference type="STRING" id="321146.A0A139HWQ3"/>
<dbReference type="InterPro" id="IPR036822">
    <property type="entry name" value="CutC-like_dom_sf"/>
</dbReference>
<dbReference type="AlphaFoldDB" id="A0A139HWQ3"/>
<keyword evidence="4" id="KW-1185">Reference proteome</keyword>
<name>A0A139HWQ3_9PEZI</name>
<evidence type="ECO:0000256" key="1">
    <source>
        <dbReference type="ARBA" id="ARBA00007768"/>
    </source>
</evidence>
<reference evidence="3 4" key="1">
    <citation type="submission" date="2015-07" db="EMBL/GenBank/DDBJ databases">
        <title>Comparative genomics of the Sigatoka disease complex on banana suggests a link between parallel evolutionary changes in Pseudocercospora fijiensis and Pseudocercospora eumusae and increased virulence on the banana host.</title>
        <authorList>
            <person name="Chang T.-C."/>
            <person name="Salvucci A."/>
            <person name="Crous P.W."/>
            <person name="Stergiopoulos I."/>
        </authorList>
    </citation>
    <scope>NUCLEOTIDE SEQUENCE [LARGE SCALE GENOMIC DNA]</scope>
    <source>
        <strain evidence="3 4">CBS 114824</strain>
    </source>
</reference>
<dbReference type="PANTHER" id="PTHR12598:SF0">
    <property type="entry name" value="COPPER HOMEOSTASIS PROTEIN CUTC HOMOLOG"/>
    <property type="match status" value="1"/>
</dbReference>
<sequence length="236" mass="25128">MTLLEISCFSVESAILAAKAGADRIELCDGQSEGGTTPPQEWITQVKAAVDKPIFVMVRPRGGSFQVNDVEFEAMKASIDAFKDQVQGFVFGILESNDKVDVARTAELVQRAKPLPCTFHKAFDQTPNLLDALEDLVKAGISFVLTSGGAPNALAGMQPLRQLVTAARNRLTILTAGGVRLNNLAQIRQSSGAKAFHSSALDEGSLLPNVEGIRQMRTILSMEVADSAAADGAAER</sequence>
<dbReference type="Proteomes" id="UP000070133">
    <property type="component" value="Unassembled WGS sequence"/>
</dbReference>
<dbReference type="PANTHER" id="PTHR12598">
    <property type="entry name" value="COPPER HOMEOSTASIS PROTEIN CUTC"/>
    <property type="match status" value="1"/>
</dbReference>
<evidence type="ECO:0000256" key="2">
    <source>
        <dbReference type="ARBA" id="ARBA00019014"/>
    </source>
</evidence>
<dbReference type="HAMAP" id="MF_00795">
    <property type="entry name" value="CutC"/>
    <property type="match status" value="1"/>
</dbReference>
<comment type="caution">
    <text evidence="3">The sequence shown here is derived from an EMBL/GenBank/DDBJ whole genome shotgun (WGS) entry which is preliminary data.</text>
</comment>
<organism evidence="3 4">
    <name type="scientific">Pseudocercospora eumusae</name>
    <dbReference type="NCBI Taxonomy" id="321146"/>
    <lineage>
        <taxon>Eukaryota</taxon>
        <taxon>Fungi</taxon>
        <taxon>Dikarya</taxon>
        <taxon>Ascomycota</taxon>
        <taxon>Pezizomycotina</taxon>
        <taxon>Dothideomycetes</taxon>
        <taxon>Dothideomycetidae</taxon>
        <taxon>Mycosphaerellales</taxon>
        <taxon>Mycosphaerellaceae</taxon>
        <taxon>Pseudocercospora</taxon>
    </lineage>
</organism>
<dbReference type="SUPFAM" id="SSF110395">
    <property type="entry name" value="CutC-like"/>
    <property type="match status" value="1"/>
</dbReference>
<dbReference type="GO" id="GO:0005507">
    <property type="term" value="F:copper ion binding"/>
    <property type="evidence" value="ECO:0007669"/>
    <property type="project" value="TreeGrafter"/>
</dbReference>
<accession>A0A139HWQ3</accession>
<gene>
    <name evidence="3" type="ORF">AC578_7300</name>
</gene>
<comment type="similarity">
    <text evidence="1">Belongs to the CutC family.</text>
</comment>
<dbReference type="EMBL" id="LFZN01000004">
    <property type="protein sequence ID" value="KXT06901.1"/>
    <property type="molecule type" value="Genomic_DNA"/>
</dbReference>
<evidence type="ECO:0000313" key="4">
    <source>
        <dbReference type="Proteomes" id="UP000070133"/>
    </source>
</evidence>
<dbReference type="OrthoDB" id="7392499at2759"/>
<protein>
    <recommendedName>
        <fullName evidence="2">Copper homeostasis protein cutC homolog</fullName>
    </recommendedName>
</protein>
<dbReference type="InterPro" id="IPR005627">
    <property type="entry name" value="CutC-like"/>
</dbReference>
<dbReference type="Gene3D" id="3.20.20.380">
    <property type="entry name" value="Copper homeostasis (CutC) domain"/>
    <property type="match status" value="1"/>
</dbReference>
<evidence type="ECO:0000313" key="3">
    <source>
        <dbReference type="EMBL" id="KXT06901.1"/>
    </source>
</evidence>
<proteinExistence type="inferred from homology"/>